<dbReference type="SUPFAM" id="SSF53756">
    <property type="entry name" value="UDP-Glycosyltransferase/glycogen phosphorylase"/>
    <property type="match status" value="1"/>
</dbReference>
<dbReference type="Pfam" id="PF00534">
    <property type="entry name" value="Glycos_transf_1"/>
    <property type="match status" value="1"/>
</dbReference>
<protein>
    <recommendedName>
        <fullName evidence="2">Glycosyl transferase family 1 domain-containing protein</fullName>
    </recommendedName>
</protein>
<dbReference type="InterPro" id="IPR001296">
    <property type="entry name" value="Glyco_trans_1"/>
</dbReference>
<dbReference type="PANTHER" id="PTHR46401">
    <property type="entry name" value="GLYCOSYLTRANSFERASE WBBK-RELATED"/>
    <property type="match status" value="1"/>
</dbReference>
<evidence type="ECO:0000256" key="1">
    <source>
        <dbReference type="ARBA" id="ARBA00022679"/>
    </source>
</evidence>
<dbReference type="AlphaFoldDB" id="A0A1F4TST0"/>
<name>A0A1F4TST0_UNCSA</name>
<proteinExistence type="predicted"/>
<accession>A0A1F4TST0</accession>
<dbReference type="GO" id="GO:0009103">
    <property type="term" value="P:lipopolysaccharide biosynthetic process"/>
    <property type="evidence" value="ECO:0007669"/>
    <property type="project" value="TreeGrafter"/>
</dbReference>
<keyword evidence="1" id="KW-0808">Transferase</keyword>
<feature type="domain" description="Glycosyl transferase family 1" evidence="2">
    <location>
        <begin position="198"/>
        <end position="355"/>
    </location>
</feature>
<dbReference type="EMBL" id="MEUI01000008">
    <property type="protein sequence ID" value="OGC35123.1"/>
    <property type="molecule type" value="Genomic_DNA"/>
</dbReference>
<dbReference type="Gene3D" id="3.40.50.2000">
    <property type="entry name" value="Glycogen Phosphorylase B"/>
    <property type="match status" value="2"/>
</dbReference>
<dbReference type="GO" id="GO:0016757">
    <property type="term" value="F:glycosyltransferase activity"/>
    <property type="evidence" value="ECO:0007669"/>
    <property type="project" value="InterPro"/>
</dbReference>
<reference evidence="3 4" key="1">
    <citation type="journal article" date="2016" name="Nat. Commun.">
        <title>Thousands of microbial genomes shed light on interconnected biogeochemical processes in an aquifer system.</title>
        <authorList>
            <person name="Anantharaman K."/>
            <person name="Brown C.T."/>
            <person name="Hug L.A."/>
            <person name="Sharon I."/>
            <person name="Castelle C.J."/>
            <person name="Probst A.J."/>
            <person name="Thomas B.C."/>
            <person name="Singh A."/>
            <person name="Wilkins M.J."/>
            <person name="Karaoz U."/>
            <person name="Brodie E.L."/>
            <person name="Williams K.H."/>
            <person name="Hubbard S.S."/>
            <person name="Banfield J.F."/>
        </authorList>
    </citation>
    <scope>NUCLEOTIDE SEQUENCE [LARGE SCALE GENOMIC DNA]</scope>
</reference>
<dbReference type="Proteomes" id="UP000177309">
    <property type="component" value="Unassembled WGS sequence"/>
</dbReference>
<dbReference type="CDD" id="cd03801">
    <property type="entry name" value="GT4_PimA-like"/>
    <property type="match status" value="1"/>
</dbReference>
<sequence length="382" mass="43041">MKNRVVLIGSFPPPYHGTSIALEQLANSKVLNRAFCVKNINTSGARLITDLNIGKFRPIKFLKDILSFFALGWQMIVFRPKIVYLAIAQTRLGFLRDSLFILLAKICRKKCVIHLHGGYFRVLYENSGWPLKLWIKMTLSQLDLAIVLTSSLRDVFRGLVAEEKIVVVTNFVVNELLPTESEVEAKLTSIKFGGRSNFKVLFLNNLLVSKGFFDILRAAAILKQQSFPLEFIFAGSWPSLLEKNAAENYVKANNLTTNVQFVGFVKGTEKKQLLWDSDLFVFPTYYPYEGLPIAILEAMAAGLPIITTMQGGIPDVVLDRVNGFFVPAQAPEKLVQAIKELFSDHLLCANMAEENINKIKQGFTAQKYEQAFVDLFTKLVFQ</sequence>
<evidence type="ECO:0000313" key="4">
    <source>
        <dbReference type="Proteomes" id="UP000177309"/>
    </source>
</evidence>
<organism evidence="3 4">
    <name type="scientific">candidate division WOR-1 bacterium RIFOXYC2_FULL_41_25</name>
    <dbReference type="NCBI Taxonomy" id="1802586"/>
    <lineage>
        <taxon>Bacteria</taxon>
        <taxon>Bacillati</taxon>
        <taxon>Saganbacteria</taxon>
    </lineage>
</organism>
<comment type="caution">
    <text evidence="3">The sequence shown here is derived from an EMBL/GenBank/DDBJ whole genome shotgun (WGS) entry which is preliminary data.</text>
</comment>
<evidence type="ECO:0000313" key="3">
    <source>
        <dbReference type="EMBL" id="OGC35123.1"/>
    </source>
</evidence>
<dbReference type="PANTHER" id="PTHR46401:SF2">
    <property type="entry name" value="GLYCOSYLTRANSFERASE WBBK-RELATED"/>
    <property type="match status" value="1"/>
</dbReference>
<evidence type="ECO:0000259" key="2">
    <source>
        <dbReference type="Pfam" id="PF00534"/>
    </source>
</evidence>
<gene>
    <name evidence="3" type="ORF">A2462_06185</name>
</gene>